<name>A0ABU4GA16_9BACL</name>
<reference evidence="1 2" key="1">
    <citation type="submission" date="2023-06" db="EMBL/GenBank/DDBJ databases">
        <title>Sporosarcina sp. nov., isolated from Korean traditional fermented seafood 'Jeotgal'.</title>
        <authorList>
            <person name="Yang A.I."/>
            <person name="Shin N.-R."/>
        </authorList>
    </citation>
    <scope>NUCLEOTIDE SEQUENCE [LARGE SCALE GENOMIC DNA]</scope>
    <source>
        <strain evidence="1 2">KCTC13119</strain>
    </source>
</reference>
<evidence type="ECO:0000313" key="2">
    <source>
        <dbReference type="Proteomes" id="UP001282284"/>
    </source>
</evidence>
<protein>
    <submittedName>
        <fullName evidence="1">Uncharacterized protein</fullName>
    </submittedName>
</protein>
<keyword evidence="2" id="KW-1185">Reference proteome</keyword>
<dbReference type="EMBL" id="JAUBDI010000010">
    <property type="protein sequence ID" value="MDW0113810.1"/>
    <property type="molecule type" value="Genomic_DNA"/>
</dbReference>
<dbReference type="RefSeq" id="WP_317944391.1">
    <property type="nucleotide sequence ID" value="NZ_JAUBDI010000010.1"/>
</dbReference>
<dbReference type="Proteomes" id="UP001282284">
    <property type="component" value="Unassembled WGS sequence"/>
</dbReference>
<accession>A0ABU4GA16</accession>
<sequence length="92" mass="10713">MREQDYKSEDIEEVIELKGLALKQLEAIERCIWTDNVNEATARITHLYQCMQRVRVMKNAKTDEQNFSFLLAKLTAMGVNAHSVKFVHKKTD</sequence>
<organism evidence="1 2">
    <name type="scientific">Sporosarcina saromensis</name>
    <dbReference type="NCBI Taxonomy" id="359365"/>
    <lineage>
        <taxon>Bacteria</taxon>
        <taxon>Bacillati</taxon>
        <taxon>Bacillota</taxon>
        <taxon>Bacilli</taxon>
        <taxon>Bacillales</taxon>
        <taxon>Caryophanaceae</taxon>
        <taxon>Sporosarcina</taxon>
    </lineage>
</organism>
<comment type="caution">
    <text evidence="1">The sequence shown here is derived from an EMBL/GenBank/DDBJ whole genome shotgun (WGS) entry which is preliminary data.</text>
</comment>
<proteinExistence type="predicted"/>
<evidence type="ECO:0000313" key="1">
    <source>
        <dbReference type="EMBL" id="MDW0113810.1"/>
    </source>
</evidence>
<gene>
    <name evidence="1" type="ORF">QT711_11485</name>
</gene>